<dbReference type="Proteomes" id="UP000327013">
    <property type="component" value="Chromosome 7"/>
</dbReference>
<dbReference type="InterPro" id="IPR055301">
    <property type="entry name" value="Lea14-like_2"/>
</dbReference>
<keyword evidence="2" id="KW-0812">Transmembrane</keyword>
<evidence type="ECO:0000313" key="3">
    <source>
        <dbReference type="EMBL" id="KAE8100155.1"/>
    </source>
</evidence>
<keyword evidence="2" id="KW-1133">Transmembrane helix</keyword>
<feature type="compositionally biased region" description="Polar residues" evidence="1">
    <location>
        <begin position="41"/>
        <end position="50"/>
    </location>
</feature>
<keyword evidence="4" id="KW-1185">Reference proteome</keyword>
<evidence type="ECO:0000256" key="2">
    <source>
        <dbReference type="SAM" id="Phobius"/>
    </source>
</evidence>
<evidence type="ECO:0000256" key="1">
    <source>
        <dbReference type="SAM" id="MobiDB-lite"/>
    </source>
</evidence>
<dbReference type="OrthoDB" id="903824at2759"/>
<evidence type="ECO:0000313" key="4">
    <source>
        <dbReference type="Proteomes" id="UP000327013"/>
    </source>
</evidence>
<organism evidence="3 4">
    <name type="scientific">Carpinus fangiana</name>
    <dbReference type="NCBI Taxonomy" id="176857"/>
    <lineage>
        <taxon>Eukaryota</taxon>
        <taxon>Viridiplantae</taxon>
        <taxon>Streptophyta</taxon>
        <taxon>Embryophyta</taxon>
        <taxon>Tracheophyta</taxon>
        <taxon>Spermatophyta</taxon>
        <taxon>Magnoliopsida</taxon>
        <taxon>eudicotyledons</taxon>
        <taxon>Gunneridae</taxon>
        <taxon>Pentapetalae</taxon>
        <taxon>rosids</taxon>
        <taxon>fabids</taxon>
        <taxon>Fagales</taxon>
        <taxon>Betulaceae</taxon>
        <taxon>Carpinus</taxon>
    </lineage>
</organism>
<accession>A0A5N6RN11</accession>
<proteinExistence type="predicted"/>
<sequence>MHAKTDSEVTSLAPSSPTRSPRRQVYYVQSPSRDSHDGEKTATSFHSTPVLSPVGSPPHSHSSVGRHSRESSTSRFSGSLKPGSRKISPNDSSRDGHRKGQKPWKECDVIEEEGLLEDEERRKGLPRRCYVLAFVLGFFALFTIFSLILWGASRPMKPQITMKSIKFEQFKIQAGSDSTGVATDMISVNSSVKFTYRNTGTFFGVHVTSTPLDLSYSELTVASGAMKNFYQKRKSLVSVTVTVTGDQIPLYGSGAGLSSSSGTSAMPVPLKLNFLIRSRANVLGNLVKPKFYNGIDCFVTFDPKKLNVAITLKNCTYNN</sequence>
<feature type="compositionally biased region" description="Low complexity" evidence="1">
    <location>
        <begin position="52"/>
        <end position="66"/>
    </location>
</feature>
<keyword evidence="2" id="KW-0472">Membrane</keyword>
<name>A0A5N6RN11_9ROSI</name>
<protein>
    <submittedName>
        <fullName evidence="3">Uncharacterized protein</fullName>
    </submittedName>
</protein>
<feature type="compositionally biased region" description="Polar residues" evidence="1">
    <location>
        <begin position="8"/>
        <end position="19"/>
    </location>
</feature>
<dbReference type="PANTHER" id="PTHR31852">
    <property type="entry name" value="LATE EMBRYOGENESIS ABUNDANT (LEA) HYDROXYPROLINE-RICH GLYCOPROTEIN FAMILY"/>
    <property type="match status" value="1"/>
</dbReference>
<gene>
    <name evidence="3" type="ORF">FH972_018080</name>
</gene>
<feature type="transmembrane region" description="Helical" evidence="2">
    <location>
        <begin position="129"/>
        <end position="152"/>
    </location>
</feature>
<feature type="region of interest" description="Disordered" evidence="1">
    <location>
        <begin position="1"/>
        <end position="104"/>
    </location>
</feature>
<dbReference type="EMBL" id="CM017327">
    <property type="protein sequence ID" value="KAE8100155.1"/>
    <property type="molecule type" value="Genomic_DNA"/>
</dbReference>
<reference evidence="3 4" key="1">
    <citation type="submission" date="2019-06" db="EMBL/GenBank/DDBJ databases">
        <title>A chromosomal-level reference genome of Carpinus fangiana (Coryloideae, Betulaceae).</title>
        <authorList>
            <person name="Yang X."/>
            <person name="Wang Z."/>
            <person name="Zhang L."/>
            <person name="Hao G."/>
            <person name="Liu J."/>
            <person name="Yang Y."/>
        </authorList>
    </citation>
    <scope>NUCLEOTIDE SEQUENCE [LARGE SCALE GENOMIC DNA]</scope>
    <source>
        <strain evidence="3">Cfa_2016G</strain>
        <tissue evidence="3">Leaf</tissue>
    </source>
</reference>
<dbReference type="AlphaFoldDB" id="A0A5N6RN11"/>